<proteinExistence type="predicted"/>
<feature type="compositionally biased region" description="Low complexity" evidence="1">
    <location>
        <begin position="1"/>
        <end position="11"/>
    </location>
</feature>
<keyword evidence="3" id="KW-1185">Reference proteome</keyword>
<feature type="compositionally biased region" description="Acidic residues" evidence="1">
    <location>
        <begin position="163"/>
        <end position="183"/>
    </location>
</feature>
<dbReference type="AlphaFoldDB" id="A0AAD8NDC1"/>
<feature type="region of interest" description="Disordered" evidence="1">
    <location>
        <begin position="154"/>
        <end position="189"/>
    </location>
</feature>
<gene>
    <name evidence="2" type="ORF">QVD17_38202</name>
</gene>
<dbReference type="EMBL" id="JAUHHV010000010">
    <property type="protein sequence ID" value="KAK1411645.1"/>
    <property type="molecule type" value="Genomic_DNA"/>
</dbReference>
<sequence>MASSSKAPASSSRKRPLPDSLPYPGREWPRIETEETNWDQPFAILPTSYDWDYYPAYMASLRQEESVPQTPPRVPYPSYDPSSVLPTLDCSNERAIAALVATQCTSRRESETQREELQQSRQAQQLLAERVATLEARGAEDRHALLNLIAHMEAQQAQAAAAPEEDPEEEPVEDPGTDSDDDAGSVISS</sequence>
<evidence type="ECO:0000256" key="1">
    <source>
        <dbReference type="SAM" id="MobiDB-lite"/>
    </source>
</evidence>
<evidence type="ECO:0000313" key="3">
    <source>
        <dbReference type="Proteomes" id="UP001229421"/>
    </source>
</evidence>
<evidence type="ECO:0000313" key="2">
    <source>
        <dbReference type="EMBL" id="KAK1411645.1"/>
    </source>
</evidence>
<accession>A0AAD8NDC1</accession>
<protein>
    <submittedName>
        <fullName evidence="2">Uncharacterized protein</fullName>
    </submittedName>
</protein>
<organism evidence="2 3">
    <name type="scientific">Tagetes erecta</name>
    <name type="common">African marigold</name>
    <dbReference type="NCBI Taxonomy" id="13708"/>
    <lineage>
        <taxon>Eukaryota</taxon>
        <taxon>Viridiplantae</taxon>
        <taxon>Streptophyta</taxon>
        <taxon>Embryophyta</taxon>
        <taxon>Tracheophyta</taxon>
        <taxon>Spermatophyta</taxon>
        <taxon>Magnoliopsida</taxon>
        <taxon>eudicotyledons</taxon>
        <taxon>Gunneridae</taxon>
        <taxon>Pentapetalae</taxon>
        <taxon>asterids</taxon>
        <taxon>campanulids</taxon>
        <taxon>Asterales</taxon>
        <taxon>Asteraceae</taxon>
        <taxon>Asteroideae</taxon>
        <taxon>Heliantheae alliance</taxon>
        <taxon>Tageteae</taxon>
        <taxon>Tagetes</taxon>
    </lineage>
</organism>
<name>A0AAD8NDC1_TARER</name>
<reference evidence="2" key="1">
    <citation type="journal article" date="2023" name="bioRxiv">
        <title>Improved chromosome-level genome assembly for marigold (Tagetes erecta).</title>
        <authorList>
            <person name="Jiang F."/>
            <person name="Yuan L."/>
            <person name="Wang S."/>
            <person name="Wang H."/>
            <person name="Xu D."/>
            <person name="Wang A."/>
            <person name="Fan W."/>
        </authorList>
    </citation>
    <scope>NUCLEOTIDE SEQUENCE</scope>
    <source>
        <strain evidence="2">WSJ</strain>
        <tissue evidence="2">Leaf</tissue>
    </source>
</reference>
<feature type="region of interest" description="Disordered" evidence="1">
    <location>
        <begin position="1"/>
        <end position="34"/>
    </location>
</feature>
<dbReference type="Proteomes" id="UP001229421">
    <property type="component" value="Unassembled WGS sequence"/>
</dbReference>
<comment type="caution">
    <text evidence="2">The sequence shown here is derived from an EMBL/GenBank/DDBJ whole genome shotgun (WGS) entry which is preliminary data.</text>
</comment>